<sequence>MDINNIKRLFGMTYGLVMLAACDSSETIEAEYVGNYDTPPLIQALDAPLTECPERVWASASQNFKQSEVLVIDRPRGIKNAFHWQAIDKSVNNVELEFLDPQWFLLYNFGYYFGKKTVGLNALEISHHLRSDGSTYWKHDVHLLFHELFHYFAQENWLIDSHERGDVYPLHWQPRYLRTKLIYALQEALSNKSDLSEAKYWYRRYLQEHPEEAVVTNVFDNIEGTAEYAGYVMLALAEYGCNISEEQLIKNINDNIIAFDYTLTSNLESYRLGLLSGLLLRERSNENWQVQVENGVPLVGILLKNIPEKYVSYDTELANKISEDVAYENGLLHMKFSPAINTFKNPEYYRLSLSAESLNFFQMSGAYFINNEANINKITADFEGDLMLGGDVIIEANGIQLIEVKNTPCREGFDINQFIFPIHKDEIKFDELERVAFSNSALTFKDLKIDKVNVDGYQWLCIN</sequence>
<name>A0ABV1RCG5_9ALTE</name>
<protein>
    <recommendedName>
        <fullName evidence="3">Lipoprotein</fullName>
    </recommendedName>
</protein>
<evidence type="ECO:0000313" key="2">
    <source>
        <dbReference type="Proteomes" id="UP001467690"/>
    </source>
</evidence>
<dbReference type="PROSITE" id="PS51257">
    <property type="entry name" value="PROKAR_LIPOPROTEIN"/>
    <property type="match status" value="1"/>
</dbReference>
<dbReference type="RefSeq" id="WP_143871838.1">
    <property type="nucleotide sequence ID" value="NZ_CP041660.1"/>
</dbReference>
<reference evidence="1 2" key="1">
    <citation type="submission" date="2024-06" db="EMBL/GenBank/DDBJ databases">
        <authorList>
            <person name="Chen R.Y."/>
        </authorList>
    </citation>
    <scope>NUCLEOTIDE SEQUENCE [LARGE SCALE GENOMIC DNA]</scope>
    <source>
        <strain evidence="1 2">D2</strain>
    </source>
</reference>
<evidence type="ECO:0000313" key="1">
    <source>
        <dbReference type="EMBL" id="MER2490599.1"/>
    </source>
</evidence>
<evidence type="ECO:0008006" key="3">
    <source>
        <dbReference type="Google" id="ProtNLM"/>
    </source>
</evidence>
<gene>
    <name evidence="1" type="ORF">ABS311_01700</name>
</gene>
<accession>A0ABV1RCG5</accession>
<keyword evidence="2" id="KW-1185">Reference proteome</keyword>
<dbReference type="Proteomes" id="UP001467690">
    <property type="component" value="Unassembled WGS sequence"/>
</dbReference>
<dbReference type="EMBL" id="JBELOE010000061">
    <property type="protein sequence ID" value="MER2490599.1"/>
    <property type="molecule type" value="Genomic_DNA"/>
</dbReference>
<organism evidence="1 2">
    <name type="scientific">Catenovulum sediminis</name>
    <dbReference type="NCBI Taxonomy" id="1740262"/>
    <lineage>
        <taxon>Bacteria</taxon>
        <taxon>Pseudomonadati</taxon>
        <taxon>Pseudomonadota</taxon>
        <taxon>Gammaproteobacteria</taxon>
        <taxon>Alteromonadales</taxon>
        <taxon>Alteromonadaceae</taxon>
        <taxon>Catenovulum</taxon>
    </lineage>
</organism>
<comment type="caution">
    <text evidence="1">The sequence shown here is derived from an EMBL/GenBank/DDBJ whole genome shotgun (WGS) entry which is preliminary data.</text>
</comment>
<proteinExistence type="predicted"/>